<dbReference type="RefSeq" id="WP_111252264.1">
    <property type="nucleotide sequence ID" value="NZ_QKWH01000021.1"/>
</dbReference>
<reference evidence="2 3" key="1">
    <citation type="submission" date="2018-06" db="EMBL/GenBank/DDBJ databases">
        <title>Whole genome sequencing of a novel hydrocarbon degrading bacterial strain, PW21 isolated from oil contaminated produced water sample.</title>
        <authorList>
            <person name="Nagkirti P."/>
            <person name="Shaikh A."/>
            <person name="Gowdaman V."/>
            <person name="Engineer A.E."/>
            <person name="Dagar S."/>
            <person name="Dhakephalkar P.K."/>
        </authorList>
    </citation>
    <scope>NUCLEOTIDE SEQUENCE [LARGE SCALE GENOMIC DNA]</scope>
    <source>
        <strain evidence="2 3">PW21</strain>
    </source>
</reference>
<evidence type="ECO:0000313" key="3">
    <source>
        <dbReference type="Proteomes" id="UP000248783"/>
    </source>
</evidence>
<protein>
    <recommendedName>
        <fullName evidence="4">MinD-like ATPase involved in chromosome partitioning or flagellar assembly</fullName>
    </recommendedName>
</protein>
<proteinExistence type="predicted"/>
<dbReference type="InterPro" id="IPR027417">
    <property type="entry name" value="P-loop_NTPase"/>
</dbReference>
<feature type="region of interest" description="Disordered" evidence="1">
    <location>
        <begin position="124"/>
        <end position="204"/>
    </location>
</feature>
<dbReference type="SUPFAM" id="SSF52540">
    <property type="entry name" value="P-loop containing nucleoside triphosphate hydrolases"/>
    <property type="match status" value="1"/>
</dbReference>
<organism evidence="2 3">
    <name type="scientific">Xylanimonas oleitrophica</name>
    <dbReference type="NCBI Taxonomy" id="2607479"/>
    <lineage>
        <taxon>Bacteria</taxon>
        <taxon>Bacillati</taxon>
        <taxon>Actinomycetota</taxon>
        <taxon>Actinomycetes</taxon>
        <taxon>Micrococcales</taxon>
        <taxon>Promicromonosporaceae</taxon>
        <taxon>Xylanimonas</taxon>
    </lineage>
</organism>
<evidence type="ECO:0008006" key="4">
    <source>
        <dbReference type="Google" id="ProtNLM"/>
    </source>
</evidence>
<evidence type="ECO:0000256" key="1">
    <source>
        <dbReference type="SAM" id="MobiDB-lite"/>
    </source>
</evidence>
<feature type="compositionally biased region" description="Low complexity" evidence="1">
    <location>
        <begin position="241"/>
        <end position="276"/>
    </location>
</feature>
<dbReference type="Gene3D" id="3.40.50.300">
    <property type="entry name" value="P-loop containing nucleotide triphosphate hydrolases"/>
    <property type="match status" value="1"/>
</dbReference>
<name>A0A2W5WKF4_9MICO</name>
<keyword evidence="3" id="KW-1185">Reference proteome</keyword>
<gene>
    <name evidence="2" type="ORF">DNL40_15995</name>
</gene>
<feature type="compositionally biased region" description="Low complexity" evidence="1">
    <location>
        <begin position="130"/>
        <end position="159"/>
    </location>
</feature>
<feature type="compositionally biased region" description="Basic and acidic residues" evidence="1">
    <location>
        <begin position="172"/>
        <end position="186"/>
    </location>
</feature>
<feature type="region of interest" description="Disordered" evidence="1">
    <location>
        <begin position="230"/>
        <end position="281"/>
    </location>
</feature>
<evidence type="ECO:0000313" key="2">
    <source>
        <dbReference type="EMBL" id="PZR51542.1"/>
    </source>
</evidence>
<sequence>MAATVTVLCAVRGAAETDVVLALGEPGANVLVTRRCGDVVELLAGAQAGAGAVALVSGDLPGLDRETVARLHAADVRVVALADGAAPDRLRALGADVVVEGVVGPAVVARLAGVVRDAATALPAGRSDRPATGALPVAPAGTGPGTAEAADAAGTAGPEGADEAGDGPHPGARAEARPRADAPRDDAPEEGAAQGDDAPGRVVAVWGPVGAPGRSTVALELAAELAGLAGAASRRGRRGTRAAAAPAVAPASASGAPSETGPGSAAAGSTAGAPHPAADPRPALLVDADTYGSSLSVRLGLLDDAPGIAAVARAAGQGTLDLPTLARHSPFVAPNLRVLTGLTRAARWPELPGSSLEVVLERARELAAWTVVDTAALLETDELLMYDTHAPQRNAATLAALAAADAVVVVGAADPVGIQRLVRGLEELREVSVPVGRPAAVVVNRARASAVGPRPEAAVREAMARYAGLEDVVVVPDDQPALDAALLAGRTLAEHAPASPARTAIAAVAERLRAGVPVG</sequence>
<dbReference type="Proteomes" id="UP000248783">
    <property type="component" value="Unassembled WGS sequence"/>
</dbReference>
<comment type="caution">
    <text evidence="2">The sequence shown here is derived from an EMBL/GenBank/DDBJ whole genome shotgun (WGS) entry which is preliminary data.</text>
</comment>
<accession>A0A2W5WKF4</accession>
<dbReference type="AlphaFoldDB" id="A0A2W5WKF4"/>
<dbReference type="EMBL" id="QKWH01000021">
    <property type="protein sequence ID" value="PZR51542.1"/>
    <property type="molecule type" value="Genomic_DNA"/>
</dbReference>